<dbReference type="Proteomes" id="UP000660262">
    <property type="component" value="Unassembled WGS sequence"/>
</dbReference>
<dbReference type="PANTHER" id="PTHR23032:SF13">
    <property type="entry name" value="BRO1 DOMAIN-CONTAINING PROTEIN BROX"/>
    <property type="match status" value="1"/>
</dbReference>
<dbReference type="Gene3D" id="1.25.40.280">
    <property type="entry name" value="alix/aip1 like domains"/>
    <property type="match status" value="1"/>
</dbReference>
<evidence type="ECO:0000313" key="1">
    <source>
        <dbReference type="EMBL" id="GHP03819.1"/>
    </source>
</evidence>
<dbReference type="PANTHER" id="PTHR23032">
    <property type="entry name" value="BRO1 DOMAIN-CONTAINING PROTEIN BROX"/>
    <property type="match status" value="1"/>
</dbReference>
<name>A0A830HEP7_9CHLO</name>
<comment type="caution">
    <text evidence="1">The sequence shown here is derived from an EMBL/GenBank/DDBJ whole genome shotgun (WGS) entry which is preliminary data.</text>
</comment>
<dbReference type="EMBL" id="BNJQ01000006">
    <property type="protein sequence ID" value="GHP03819.1"/>
    <property type="molecule type" value="Genomic_DNA"/>
</dbReference>
<evidence type="ECO:0008006" key="3">
    <source>
        <dbReference type="Google" id="ProtNLM"/>
    </source>
</evidence>
<dbReference type="AlphaFoldDB" id="A0A830HEP7"/>
<reference evidence="1" key="1">
    <citation type="submission" date="2020-10" db="EMBL/GenBank/DDBJ databases">
        <title>Unveiling of a novel bifunctional photoreceptor, Dualchrome1, isolated from a cosmopolitan green alga.</title>
        <authorList>
            <person name="Suzuki S."/>
            <person name="Kawachi M."/>
        </authorList>
    </citation>
    <scope>NUCLEOTIDE SEQUENCE</scope>
    <source>
        <strain evidence="1">NIES 2893</strain>
    </source>
</reference>
<evidence type="ECO:0000313" key="2">
    <source>
        <dbReference type="Proteomes" id="UP000660262"/>
    </source>
</evidence>
<dbReference type="InterPro" id="IPR038499">
    <property type="entry name" value="BRO1_sf"/>
</dbReference>
<organism evidence="1 2">
    <name type="scientific">Pycnococcus provasolii</name>
    <dbReference type="NCBI Taxonomy" id="41880"/>
    <lineage>
        <taxon>Eukaryota</taxon>
        <taxon>Viridiplantae</taxon>
        <taxon>Chlorophyta</taxon>
        <taxon>Pseudoscourfieldiophyceae</taxon>
        <taxon>Pseudoscourfieldiales</taxon>
        <taxon>Pycnococcaceae</taxon>
        <taxon>Pycnococcus</taxon>
    </lineage>
</organism>
<dbReference type="InterPro" id="IPR038898">
    <property type="entry name" value="BROX"/>
</dbReference>
<accession>A0A830HEP7</accession>
<gene>
    <name evidence="1" type="ORF">PPROV_000257300</name>
</gene>
<sequence>MGVELAMAKMVQAQLQRRLAAETYEKSGICAEVTTHLRDAAATYEEAAKILDVEKAKNLPGDRCVEWVPATPRILSVICSAESQSVVAVKAEASAKEGSTLTASLHRGAEELFERASAMLKASQSEYNVINQNWQRYLAFGATLCCARSFRAAALATYQDGENIGDAIALNDAARRVLDRGAHIVGARNIPFDKANPATVQSRALSEDKALADAAAARWERENRSVQFKLVPKDTPARPDAKVVV</sequence>
<protein>
    <recommendedName>
        <fullName evidence="3">BRO1 domain-containing protein</fullName>
    </recommendedName>
</protein>
<keyword evidence="2" id="KW-1185">Reference proteome</keyword>
<proteinExistence type="predicted"/>